<name>A0A1D2QST4_9GAMM</name>
<keyword evidence="5" id="KW-0488">Methylation</keyword>
<dbReference type="Pfam" id="PF07963">
    <property type="entry name" value="N_methyl"/>
    <property type="match status" value="1"/>
</dbReference>
<evidence type="ECO:0000313" key="12">
    <source>
        <dbReference type="Proteomes" id="UP000242502"/>
    </source>
</evidence>
<keyword evidence="8 10" id="KW-1133">Transmembrane helix</keyword>
<dbReference type="EMBL" id="MDLC01000007">
    <property type="protein sequence ID" value="ODS24580.1"/>
    <property type="molecule type" value="Genomic_DNA"/>
</dbReference>
<dbReference type="Gene3D" id="3.10.610.10">
    <property type="entry name" value="GSPII I/J protein-like"/>
    <property type="match status" value="1"/>
</dbReference>
<evidence type="ECO:0000256" key="1">
    <source>
        <dbReference type="ARBA" id="ARBA00004377"/>
    </source>
</evidence>
<keyword evidence="7 10" id="KW-0812">Transmembrane</keyword>
<dbReference type="GO" id="GO:0015628">
    <property type="term" value="P:protein secretion by the type II secretion system"/>
    <property type="evidence" value="ECO:0007669"/>
    <property type="project" value="InterPro"/>
</dbReference>
<dbReference type="PANTHER" id="PTHR39583:SF2">
    <property type="entry name" value="TYPE II SECRETION SYSTEM PROTEIN J"/>
    <property type="match status" value="1"/>
</dbReference>
<organism evidence="11 12">
    <name type="scientific">Candidatus Endobugula sertula</name>
    <name type="common">Bugula neritina bacterial symbiont</name>
    <dbReference type="NCBI Taxonomy" id="62101"/>
    <lineage>
        <taxon>Bacteria</taxon>
        <taxon>Pseudomonadati</taxon>
        <taxon>Pseudomonadota</taxon>
        <taxon>Gammaproteobacteria</taxon>
        <taxon>Cellvibrionales</taxon>
        <taxon>Cellvibrionaceae</taxon>
        <taxon>Candidatus Endobugula</taxon>
    </lineage>
</organism>
<dbReference type="SUPFAM" id="SSF54523">
    <property type="entry name" value="Pili subunits"/>
    <property type="match status" value="1"/>
</dbReference>
<dbReference type="AlphaFoldDB" id="A0A1D2QST4"/>
<accession>A0A1D2QST4</accession>
<keyword evidence="9 10" id="KW-0472">Membrane</keyword>
<evidence type="ECO:0000256" key="9">
    <source>
        <dbReference type="ARBA" id="ARBA00023136"/>
    </source>
</evidence>
<protein>
    <recommendedName>
        <fullName evidence="3">Type II secretion system protein J</fullName>
    </recommendedName>
</protein>
<dbReference type="Gene3D" id="2.10.70.20">
    <property type="entry name" value="gspk-gspi-gspj complex like domains"/>
    <property type="match status" value="1"/>
</dbReference>
<dbReference type="GO" id="GO:0005886">
    <property type="term" value="C:plasma membrane"/>
    <property type="evidence" value="ECO:0007669"/>
    <property type="project" value="UniProtKB-SubCell"/>
</dbReference>
<evidence type="ECO:0000256" key="3">
    <source>
        <dbReference type="ARBA" id="ARBA00021539"/>
    </source>
</evidence>
<dbReference type="InterPro" id="IPR012902">
    <property type="entry name" value="N_methyl_site"/>
</dbReference>
<gene>
    <name evidence="11" type="ORF">AB835_03085</name>
</gene>
<evidence type="ECO:0000256" key="10">
    <source>
        <dbReference type="SAM" id="Phobius"/>
    </source>
</evidence>
<comment type="caution">
    <text evidence="11">The sequence shown here is derived from an EMBL/GenBank/DDBJ whole genome shotgun (WGS) entry which is preliminary data.</text>
</comment>
<dbReference type="PROSITE" id="PS00409">
    <property type="entry name" value="PROKAR_NTER_METHYL"/>
    <property type="match status" value="1"/>
</dbReference>
<evidence type="ECO:0000256" key="6">
    <source>
        <dbReference type="ARBA" id="ARBA00022519"/>
    </source>
</evidence>
<evidence type="ECO:0000256" key="5">
    <source>
        <dbReference type="ARBA" id="ARBA00022481"/>
    </source>
</evidence>
<evidence type="ECO:0000313" key="11">
    <source>
        <dbReference type="EMBL" id="ODS24580.1"/>
    </source>
</evidence>
<sequence length="245" mass="27873">MLNYLPNSKHHHTSKQGFTLIEMLVALAIGAGITLLAYQALSGALNIEERVREVTTRNNSINRVWQVIADDVQHAVARPWVDYLGGIQPPMFGVLGDRLAQSSVLSNGSDNHLIRFVRSGEKNFFGQTRSNLQLVAYRITEEETDNNNEDRGKLSLWRDYWRPIDSVEEPNIKSRRLLDGMKTIHFRYLSRNNDRVNDEAWIEGWPESSEQNSELPIAIEVTIDLNDIGEVTRLFALIEGEGSQQ</sequence>
<comment type="subcellular location">
    <subcellularLocation>
        <location evidence="1">Cell inner membrane</location>
        <topology evidence="1">Single-pass membrane protein</topology>
    </subcellularLocation>
</comment>
<dbReference type="STRING" id="62101.AB835_03085"/>
<dbReference type="GO" id="GO:0015627">
    <property type="term" value="C:type II protein secretion system complex"/>
    <property type="evidence" value="ECO:0007669"/>
    <property type="project" value="InterPro"/>
</dbReference>
<dbReference type="NCBIfam" id="TIGR01711">
    <property type="entry name" value="gspJ"/>
    <property type="match status" value="1"/>
</dbReference>
<evidence type="ECO:0000256" key="8">
    <source>
        <dbReference type="ARBA" id="ARBA00022989"/>
    </source>
</evidence>
<dbReference type="NCBIfam" id="TIGR02532">
    <property type="entry name" value="IV_pilin_GFxxxE"/>
    <property type="match status" value="1"/>
</dbReference>
<dbReference type="InterPro" id="IPR045584">
    <property type="entry name" value="Pilin-like"/>
</dbReference>
<evidence type="ECO:0000256" key="2">
    <source>
        <dbReference type="ARBA" id="ARBA00011084"/>
    </source>
</evidence>
<comment type="similarity">
    <text evidence="2">Belongs to the GSP J family.</text>
</comment>
<evidence type="ECO:0000256" key="7">
    <source>
        <dbReference type="ARBA" id="ARBA00022692"/>
    </source>
</evidence>
<dbReference type="PANTHER" id="PTHR39583">
    <property type="entry name" value="TYPE II SECRETION SYSTEM PROTEIN J-RELATED"/>
    <property type="match status" value="1"/>
</dbReference>
<dbReference type="Proteomes" id="UP000242502">
    <property type="component" value="Unassembled WGS sequence"/>
</dbReference>
<keyword evidence="6" id="KW-0997">Cell inner membrane</keyword>
<keyword evidence="4" id="KW-1003">Cell membrane</keyword>
<feature type="transmembrane region" description="Helical" evidence="10">
    <location>
        <begin position="20"/>
        <end position="41"/>
    </location>
</feature>
<proteinExistence type="inferred from homology"/>
<dbReference type="InterPro" id="IPR051621">
    <property type="entry name" value="T2SS_protein_J"/>
</dbReference>
<reference evidence="11 12" key="1">
    <citation type="journal article" date="2016" name="Appl. Environ. Microbiol.">
        <title>Lack of Overt Genome Reduction in the Bryostatin-Producing Bryozoan Symbiont "Candidatus Endobugula sertula".</title>
        <authorList>
            <person name="Miller I.J."/>
            <person name="Vanee N."/>
            <person name="Fong S.S."/>
            <person name="Lim-Fong G.E."/>
            <person name="Kwan J.C."/>
        </authorList>
    </citation>
    <scope>NUCLEOTIDE SEQUENCE [LARGE SCALE GENOMIC DNA]</scope>
    <source>
        <strain evidence="11">AB1-4</strain>
    </source>
</reference>
<evidence type="ECO:0000256" key="4">
    <source>
        <dbReference type="ARBA" id="ARBA00022475"/>
    </source>
</evidence>
<dbReference type="Pfam" id="PF11612">
    <property type="entry name" value="T2SSJ"/>
    <property type="match status" value="1"/>
</dbReference>
<dbReference type="InterPro" id="IPR010055">
    <property type="entry name" value="T2SS_protein-GspJ"/>
</dbReference>